<accession>A0A495J2Z6</accession>
<keyword evidence="3" id="KW-1185">Reference proteome</keyword>
<organism evidence="2 3">
    <name type="scientific">Mucilaginibacter gracilis</name>
    <dbReference type="NCBI Taxonomy" id="423350"/>
    <lineage>
        <taxon>Bacteria</taxon>
        <taxon>Pseudomonadati</taxon>
        <taxon>Bacteroidota</taxon>
        <taxon>Sphingobacteriia</taxon>
        <taxon>Sphingobacteriales</taxon>
        <taxon>Sphingobacteriaceae</taxon>
        <taxon>Mucilaginibacter</taxon>
    </lineage>
</organism>
<dbReference type="RefSeq" id="WP_121198857.1">
    <property type="nucleotide sequence ID" value="NZ_RBKU01000001.1"/>
</dbReference>
<gene>
    <name evidence="2" type="ORF">BDD43_3550</name>
</gene>
<evidence type="ECO:0000313" key="3">
    <source>
        <dbReference type="Proteomes" id="UP000268007"/>
    </source>
</evidence>
<evidence type="ECO:0000256" key="1">
    <source>
        <dbReference type="SAM" id="SignalP"/>
    </source>
</evidence>
<feature type="signal peptide" evidence="1">
    <location>
        <begin position="1"/>
        <end position="22"/>
    </location>
</feature>
<reference evidence="2 3" key="1">
    <citation type="submission" date="2018-10" db="EMBL/GenBank/DDBJ databases">
        <title>Genomic Encyclopedia of Archaeal and Bacterial Type Strains, Phase II (KMG-II): from individual species to whole genera.</title>
        <authorList>
            <person name="Goeker M."/>
        </authorList>
    </citation>
    <scope>NUCLEOTIDE SEQUENCE [LARGE SCALE GENOMIC DNA]</scope>
    <source>
        <strain evidence="2 3">DSM 18602</strain>
    </source>
</reference>
<evidence type="ECO:0008006" key="4">
    <source>
        <dbReference type="Google" id="ProtNLM"/>
    </source>
</evidence>
<proteinExistence type="predicted"/>
<comment type="caution">
    <text evidence="2">The sequence shown here is derived from an EMBL/GenBank/DDBJ whole genome shotgun (WGS) entry which is preliminary data.</text>
</comment>
<dbReference type="Proteomes" id="UP000268007">
    <property type="component" value="Unassembled WGS sequence"/>
</dbReference>
<feature type="chain" id="PRO_5019732881" description="TerB family tellurite resistance protein" evidence="1">
    <location>
        <begin position="23"/>
        <end position="209"/>
    </location>
</feature>
<dbReference type="OrthoDB" id="826958at2"/>
<evidence type="ECO:0000313" key="2">
    <source>
        <dbReference type="EMBL" id="RKR83345.1"/>
    </source>
</evidence>
<dbReference type="EMBL" id="RBKU01000001">
    <property type="protein sequence ID" value="RKR83345.1"/>
    <property type="molecule type" value="Genomic_DNA"/>
</dbReference>
<keyword evidence="1" id="KW-0732">Signal</keyword>
<dbReference type="AlphaFoldDB" id="A0A495J2Z6"/>
<sequence length="209" mass="23924">MKCLKVLLVVFVSAFSFERSSAQSYEVQQLILDVEKLAQFKGILKQMYDGYSILTQGYGTVKNLTQGNFSLHQVFLDGLLQVSPEVRKYARIADIISDESHIVSEYKKAYSRFQNSGRFSLDELDYMGKVYGQLNKAALADLEELANVITAGKLRMSDDERLNAIDRIYADTNNKLQFLRAFNRKAGLLQANRQREADQLQTLKNMYHE</sequence>
<protein>
    <recommendedName>
        <fullName evidence="4">TerB family tellurite resistance protein</fullName>
    </recommendedName>
</protein>
<name>A0A495J2Z6_9SPHI</name>